<sequence length="158" mass="18342">MEFVYVTVIRTTPEKLWEALTDTDLIRRYHEDTGPDADEWKPGAVVRWKMGPDYKDYGQRVLEAEPYRKLSYTWHNYTPEIAEMFGWSDEQLAEHQKEPISQVTFESEQMGEGVRLTLTHDGFVPDSEMLKAISEGWPVILSNLKSLLETGSTIRLED</sequence>
<reference evidence="4" key="1">
    <citation type="journal article" date="2019" name="Int. J. Syst. Evol. Microbiol.">
        <title>The Global Catalogue of Microorganisms (GCM) 10K type strain sequencing project: providing services to taxonomists for standard genome sequencing and annotation.</title>
        <authorList>
            <consortium name="The Broad Institute Genomics Platform"/>
            <consortium name="The Broad Institute Genome Sequencing Center for Infectious Disease"/>
            <person name="Wu L."/>
            <person name="Ma J."/>
        </authorList>
    </citation>
    <scope>NUCLEOTIDE SEQUENCE [LARGE SCALE GENOMIC DNA]</scope>
    <source>
        <strain evidence="4">JCM 15478</strain>
    </source>
</reference>
<keyword evidence="4" id="KW-1185">Reference proteome</keyword>
<accession>A0ABP5I5T9</accession>
<comment type="similarity">
    <text evidence="1">Belongs to the AHA1 family.</text>
</comment>
<proteinExistence type="inferred from homology"/>
<evidence type="ECO:0000256" key="1">
    <source>
        <dbReference type="ARBA" id="ARBA00006817"/>
    </source>
</evidence>
<evidence type="ECO:0000259" key="2">
    <source>
        <dbReference type="Pfam" id="PF08327"/>
    </source>
</evidence>
<dbReference type="Proteomes" id="UP001500016">
    <property type="component" value="Unassembled WGS sequence"/>
</dbReference>
<organism evidence="3 4">
    <name type="scientific">Streptomyces albiaxialis</name>
    <dbReference type="NCBI Taxonomy" id="329523"/>
    <lineage>
        <taxon>Bacteria</taxon>
        <taxon>Bacillati</taxon>
        <taxon>Actinomycetota</taxon>
        <taxon>Actinomycetes</taxon>
        <taxon>Kitasatosporales</taxon>
        <taxon>Streptomycetaceae</taxon>
        <taxon>Streptomyces</taxon>
    </lineage>
</organism>
<dbReference type="InterPro" id="IPR013538">
    <property type="entry name" value="ASHA1/2-like_C"/>
</dbReference>
<dbReference type="CDD" id="cd08893">
    <property type="entry name" value="SRPBCC_CalC_Aha1-like_GntR-HTH"/>
    <property type="match status" value="1"/>
</dbReference>
<name>A0ABP5I5T9_9ACTN</name>
<dbReference type="Gene3D" id="3.30.530.20">
    <property type="match status" value="1"/>
</dbReference>
<gene>
    <name evidence="3" type="ORF">GCM10009801_62480</name>
</gene>
<dbReference type="EMBL" id="BAAAPE010000015">
    <property type="protein sequence ID" value="GAA2094454.1"/>
    <property type="molecule type" value="Genomic_DNA"/>
</dbReference>
<comment type="caution">
    <text evidence="3">The sequence shown here is derived from an EMBL/GenBank/DDBJ whole genome shotgun (WGS) entry which is preliminary data.</text>
</comment>
<evidence type="ECO:0000313" key="3">
    <source>
        <dbReference type="EMBL" id="GAA2094454.1"/>
    </source>
</evidence>
<feature type="domain" description="Activator of Hsp90 ATPase homologue 1/2-like C-terminal" evidence="2">
    <location>
        <begin position="11"/>
        <end position="149"/>
    </location>
</feature>
<dbReference type="InterPro" id="IPR023393">
    <property type="entry name" value="START-like_dom_sf"/>
</dbReference>
<dbReference type="RefSeq" id="WP_344532940.1">
    <property type="nucleotide sequence ID" value="NZ_BAAAPE010000015.1"/>
</dbReference>
<evidence type="ECO:0000313" key="4">
    <source>
        <dbReference type="Proteomes" id="UP001500016"/>
    </source>
</evidence>
<dbReference type="Pfam" id="PF08327">
    <property type="entry name" value="AHSA1"/>
    <property type="match status" value="1"/>
</dbReference>
<dbReference type="SUPFAM" id="SSF55961">
    <property type="entry name" value="Bet v1-like"/>
    <property type="match status" value="1"/>
</dbReference>
<protein>
    <recommendedName>
        <fullName evidence="2">Activator of Hsp90 ATPase homologue 1/2-like C-terminal domain-containing protein</fullName>
    </recommendedName>
</protein>